<dbReference type="PANTHER" id="PTHR23407:SF1">
    <property type="entry name" value="5-FORMYLTETRAHYDROFOLATE CYCLO-LIGASE"/>
    <property type="match status" value="1"/>
</dbReference>
<dbReference type="GO" id="GO:0009396">
    <property type="term" value="P:folic acid-containing compound biosynthetic process"/>
    <property type="evidence" value="ECO:0007669"/>
    <property type="project" value="TreeGrafter"/>
</dbReference>
<gene>
    <name evidence="4" type="ORF">SDC9_65095</name>
</gene>
<dbReference type="Gene3D" id="3.40.50.10420">
    <property type="entry name" value="NagB/RpiA/CoA transferase-like"/>
    <property type="match status" value="1"/>
</dbReference>
<reference evidence="4" key="1">
    <citation type="submission" date="2019-08" db="EMBL/GenBank/DDBJ databases">
        <authorList>
            <person name="Kucharzyk K."/>
            <person name="Murdoch R.W."/>
            <person name="Higgins S."/>
            <person name="Loffler F."/>
        </authorList>
    </citation>
    <scope>NUCLEOTIDE SEQUENCE</scope>
</reference>
<dbReference type="InterPro" id="IPR037171">
    <property type="entry name" value="NagB/RpiA_transferase-like"/>
</dbReference>
<accession>A0A644XR20</accession>
<organism evidence="4">
    <name type="scientific">bioreactor metagenome</name>
    <dbReference type="NCBI Taxonomy" id="1076179"/>
    <lineage>
        <taxon>unclassified sequences</taxon>
        <taxon>metagenomes</taxon>
        <taxon>ecological metagenomes</taxon>
    </lineage>
</organism>
<dbReference type="InterPro" id="IPR002698">
    <property type="entry name" value="FTHF_cligase"/>
</dbReference>
<dbReference type="NCBIfam" id="TIGR02727">
    <property type="entry name" value="MTHFS_bact"/>
    <property type="match status" value="1"/>
</dbReference>
<evidence type="ECO:0000256" key="3">
    <source>
        <dbReference type="ARBA" id="ARBA00022840"/>
    </source>
</evidence>
<dbReference type="SUPFAM" id="SSF100950">
    <property type="entry name" value="NagB/RpiA/CoA transferase-like"/>
    <property type="match status" value="1"/>
</dbReference>
<dbReference type="GO" id="GO:0005524">
    <property type="term" value="F:ATP binding"/>
    <property type="evidence" value="ECO:0007669"/>
    <property type="project" value="UniProtKB-KW"/>
</dbReference>
<sequence length="182" mass="20285">MDAKQALRTELRRQAKRLAASDFSHEDAISCDALLQSSAYKQAIMLFAYAPMEDEVNITALLKHAIANKALALPACKEDGNITFFRVENLASLTAGRYGILEPKQDLQVEPTMHDLLVIPGLAYTRNGRRLGRGKGYYDRYLASNPGFFTIGICRSHQLLEDIPTDAWDKSVRTVLCAGVFY</sequence>
<dbReference type="Pfam" id="PF01812">
    <property type="entry name" value="5-FTHF_cyc-lig"/>
    <property type="match status" value="1"/>
</dbReference>
<comment type="similarity">
    <text evidence="1">Belongs to the 5-formyltetrahydrofolate cyclo-ligase family.</text>
</comment>
<dbReference type="EMBL" id="VSSQ01003030">
    <property type="protein sequence ID" value="MPM18682.1"/>
    <property type="molecule type" value="Genomic_DNA"/>
</dbReference>
<dbReference type="PIRSF" id="PIRSF006806">
    <property type="entry name" value="FTHF_cligase"/>
    <property type="match status" value="1"/>
</dbReference>
<dbReference type="InterPro" id="IPR024185">
    <property type="entry name" value="FTHF_cligase-like_sf"/>
</dbReference>
<dbReference type="PANTHER" id="PTHR23407">
    <property type="entry name" value="ATPASE INHIBITOR/5-FORMYLTETRAHYDROFOLATE CYCLO-LIGASE"/>
    <property type="match status" value="1"/>
</dbReference>
<dbReference type="EC" id="6.3.3.2" evidence="4"/>
<dbReference type="AlphaFoldDB" id="A0A644XR20"/>
<protein>
    <submittedName>
        <fullName evidence="4">5-formyltetrahydrofolate cyclo-ligase</fullName>
        <ecNumber evidence="4">6.3.3.2</ecNumber>
    </submittedName>
</protein>
<proteinExistence type="inferred from homology"/>
<evidence type="ECO:0000256" key="1">
    <source>
        <dbReference type="ARBA" id="ARBA00010638"/>
    </source>
</evidence>
<comment type="caution">
    <text evidence="4">The sequence shown here is derived from an EMBL/GenBank/DDBJ whole genome shotgun (WGS) entry which is preliminary data.</text>
</comment>
<dbReference type="GO" id="GO:0030272">
    <property type="term" value="F:5-formyltetrahydrofolate cyclo-ligase activity"/>
    <property type="evidence" value="ECO:0007669"/>
    <property type="project" value="UniProtKB-EC"/>
</dbReference>
<name>A0A644XR20_9ZZZZ</name>
<keyword evidence="4" id="KW-0436">Ligase</keyword>
<keyword evidence="3" id="KW-0067">ATP-binding</keyword>
<evidence type="ECO:0000256" key="2">
    <source>
        <dbReference type="ARBA" id="ARBA00022741"/>
    </source>
</evidence>
<keyword evidence="2" id="KW-0547">Nucleotide-binding</keyword>
<dbReference type="GO" id="GO:0035999">
    <property type="term" value="P:tetrahydrofolate interconversion"/>
    <property type="evidence" value="ECO:0007669"/>
    <property type="project" value="TreeGrafter"/>
</dbReference>
<evidence type="ECO:0000313" key="4">
    <source>
        <dbReference type="EMBL" id="MPM18682.1"/>
    </source>
</evidence>